<dbReference type="Gramene" id="PAN33060">
    <property type="protein sequence ID" value="PAN33060"/>
    <property type="gene ID" value="PAHAL_5G531500"/>
</dbReference>
<organism evidence="6">
    <name type="scientific">Panicum hallii</name>
    <dbReference type="NCBI Taxonomy" id="206008"/>
    <lineage>
        <taxon>Eukaryota</taxon>
        <taxon>Viridiplantae</taxon>
        <taxon>Streptophyta</taxon>
        <taxon>Embryophyta</taxon>
        <taxon>Tracheophyta</taxon>
        <taxon>Spermatophyta</taxon>
        <taxon>Magnoliopsida</taxon>
        <taxon>Liliopsida</taxon>
        <taxon>Poales</taxon>
        <taxon>Poaceae</taxon>
        <taxon>PACMAD clade</taxon>
        <taxon>Panicoideae</taxon>
        <taxon>Panicodae</taxon>
        <taxon>Paniceae</taxon>
        <taxon>Panicinae</taxon>
        <taxon>Panicum</taxon>
        <taxon>Panicum sect. Panicum</taxon>
    </lineage>
</organism>
<evidence type="ECO:0000256" key="5">
    <source>
        <dbReference type="SAM" id="Phobius"/>
    </source>
</evidence>
<dbReference type="PANTHER" id="PTHR47955:SF15">
    <property type="entry name" value="CYTOCHROME P450 71A2-LIKE"/>
    <property type="match status" value="1"/>
</dbReference>
<dbReference type="PRINTS" id="PR00463">
    <property type="entry name" value="EP450I"/>
</dbReference>
<feature type="compositionally biased region" description="Basic and acidic residues" evidence="4">
    <location>
        <begin position="333"/>
        <end position="350"/>
    </location>
</feature>
<keyword evidence="5" id="KW-0812">Transmembrane</keyword>
<feature type="region of interest" description="Disordered" evidence="4">
    <location>
        <begin position="213"/>
        <end position="244"/>
    </location>
</feature>
<dbReference type="InterPro" id="IPR001128">
    <property type="entry name" value="Cyt_P450"/>
</dbReference>
<dbReference type="GO" id="GO:0004497">
    <property type="term" value="F:monooxygenase activity"/>
    <property type="evidence" value="ECO:0007669"/>
    <property type="project" value="InterPro"/>
</dbReference>
<dbReference type="Proteomes" id="UP000243499">
    <property type="component" value="Chromosome 5"/>
</dbReference>
<proteinExistence type="inferred from homology"/>
<evidence type="ECO:0000256" key="3">
    <source>
        <dbReference type="ARBA" id="ARBA00023004"/>
    </source>
</evidence>
<feature type="compositionally biased region" description="Basic residues" evidence="4">
    <location>
        <begin position="321"/>
        <end position="332"/>
    </location>
</feature>
<keyword evidence="3" id="KW-0408">Iron</keyword>
<protein>
    <recommendedName>
        <fullName evidence="7">Cytochrome P450</fullName>
    </recommendedName>
</protein>
<dbReference type="GO" id="GO:0020037">
    <property type="term" value="F:heme binding"/>
    <property type="evidence" value="ECO:0007669"/>
    <property type="project" value="InterPro"/>
</dbReference>
<dbReference type="GO" id="GO:0005506">
    <property type="term" value="F:iron ion binding"/>
    <property type="evidence" value="ECO:0007669"/>
    <property type="project" value="InterPro"/>
</dbReference>
<accession>A0A2S3HZ83</accession>
<evidence type="ECO:0000313" key="6">
    <source>
        <dbReference type="EMBL" id="PAN33060.2"/>
    </source>
</evidence>
<feature type="compositionally biased region" description="Basic residues" evidence="4">
    <location>
        <begin position="220"/>
        <end position="229"/>
    </location>
</feature>
<evidence type="ECO:0000256" key="1">
    <source>
        <dbReference type="ARBA" id="ARBA00010617"/>
    </source>
</evidence>
<dbReference type="InterPro" id="IPR002401">
    <property type="entry name" value="Cyt_P450_E_grp-I"/>
</dbReference>
<keyword evidence="5" id="KW-0472">Membrane</keyword>
<dbReference type="InterPro" id="IPR036396">
    <property type="entry name" value="Cyt_P450_sf"/>
</dbReference>
<evidence type="ECO:0000256" key="4">
    <source>
        <dbReference type="SAM" id="MobiDB-lite"/>
    </source>
</evidence>
<keyword evidence="5" id="KW-1133">Transmembrane helix</keyword>
<dbReference type="PANTHER" id="PTHR47955">
    <property type="entry name" value="CYTOCHROME P450 FAMILY 71 PROTEIN"/>
    <property type="match status" value="1"/>
</dbReference>
<gene>
    <name evidence="6" type="ORF">PAHAL_5G531500</name>
</gene>
<evidence type="ECO:0000256" key="2">
    <source>
        <dbReference type="ARBA" id="ARBA00022723"/>
    </source>
</evidence>
<feature type="compositionally biased region" description="Low complexity" evidence="4">
    <location>
        <begin position="230"/>
        <end position="239"/>
    </location>
</feature>
<dbReference type="Pfam" id="PF00067">
    <property type="entry name" value="p450"/>
    <property type="match status" value="1"/>
</dbReference>
<keyword evidence="2" id="KW-0479">Metal-binding</keyword>
<comment type="similarity">
    <text evidence="1">Belongs to the cytochrome P450 family.</text>
</comment>
<reference evidence="6" key="1">
    <citation type="submission" date="2018-04" db="EMBL/GenBank/DDBJ databases">
        <title>WGS assembly of Panicum hallii.</title>
        <authorList>
            <person name="Lovell J."/>
            <person name="Jenkins J."/>
            <person name="Lowry D."/>
            <person name="Mamidi S."/>
            <person name="Sreedasyam A."/>
            <person name="Weng X."/>
            <person name="Barry K."/>
            <person name="Bonette J."/>
            <person name="Campitelli B."/>
            <person name="Daum C."/>
            <person name="Gordon S."/>
            <person name="Gould B."/>
            <person name="Lipzen A."/>
            <person name="Macqueen A."/>
            <person name="Palacio-Mejia J."/>
            <person name="Plott C."/>
            <person name="Shakirov E."/>
            <person name="Shu S."/>
            <person name="Yoshinaga Y."/>
            <person name="Zane M."/>
            <person name="Rokhsar D."/>
            <person name="Grimwood J."/>
            <person name="Schmutz J."/>
            <person name="Juenger T."/>
        </authorList>
    </citation>
    <scope>NUCLEOTIDE SEQUENCE [LARGE SCALE GENOMIC DNA]</scope>
    <source>
        <strain evidence="6">FIL2</strain>
    </source>
</reference>
<dbReference type="EMBL" id="CM008050">
    <property type="protein sequence ID" value="PAN33060.2"/>
    <property type="molecule type" value="Genomic_DNA"/>
</dbReference>
<evidence type="ECO:0008006" key="7">
    <source>
        <dbReference type="Google" id="ProtNLM"/>
    </source>
</evidence>
<sequence length="450" mass="47627">MAVISLVELLITVVAVVPIIFALLLLSSSSSRKRADGRRQPPSPPGLPLLGHLHLLGRLPHRALRSLAASHGPVMLLRLGRVPTVVASSAAAAEEAMKTRDLAFSGRPMLLMAQRLLYGGRDVGFAPYGEYWRQAPREVAALVARVRHEAAAGGAVNLSDFLICYSKAIISRAAFGDGDYGLDGDEGGEKLRRVFADFQELVLSSPMRESGGWTRSPGWRARRGARSRRSMACSSGSSRTTGAGVPVAGRFLLTARSTTTGISWTRWTRTPGSGSTRTTSRQSLWTYLLPALTLPPLHGAGMGHGGAHQPPARDAEAPGRGPRRRRPRNRGPPRRDGVPQGRDQRDHEAARPGGAPDTDTPRDDGGHRAAGLLHPGAHAGGDQRLGHRPGPGVVGARGGVRAGAVRRRARGLQQGGAGLPGTPLVDVSEVFGLSVRLKAPLVLVAKPWSG</sequence>
<dbReference type="AlphaFoldDB" id="A0A2S3HZ83"/>
<dbReference type="SUPFAM" id="SSF48264">
    <property type="entry name" value="Cytochrome P450"/>
    <property type="match status" value="1"/>
</dbReference>
<name>A0A2S3HZ83_9POAL</name>
<feature type="region of interest" description="Disordered" evidence="4">
    <location>
        <begin position="298"/>
        <end position="397"/>
    </location>
</feature>
<feature type="transmembrane region" description="Helical" evidence="5">
    <location>
        <begin position="6"/>
        <end position="26"/>
    </location>
</feature>
<dbReference type="GO" id="GO:0016705">
    <property type="term" value="F:oxidoreductase activity, acting on paired donors, with incorporation or reduction of molecular oxygen"/>
    <property type="evidence" value="ECO:0007669"/>
    <property type="project" value="InterPro"/>
</dbReference>
<dbReference type="Gene3D" id="1.10.630.10">
    <property type="entry name" value="Cytochrome P450"/>
    <property type="match status" value="1"/>
</dbReference>